<dbReference type="AlphaFoldDB" id="A0A4Q7YA29"/>
<feature type="domain" description="AbiEi antitoxin N-terminal" evidence="1">
    <location>
        <begin position="5"/>
        <end position="49"/>
    </location>
</feature>
<comment type="caution">
    <text evidence="2">The sequence shown here is derived from an EMBL/GenBank/DDBJ whole genome shotgun (WGS) entry which is preliminary data.</text>
</comment>
<accession>A0A4Q7YA29</accession>
<sequence>MHPALEAAVRRRDGVFTVADARRAGYRPDEIRSAVGSGAWHRLRRGVYVTAAVWAAAAGDPRARHLLAAVAALAVLRTGPVLSHSSAARFHELVLPRGVDDVVRLTDPGQWRVGDGYRIAEAALPAEDVVDTGAFRVTGVARTLVDCARELPVADAVVAFDAAIFRERVRRRELTAAVLQQSHWLGVGGAARALGLADGRAESPLESRGRLAFLEAGLPRPELQVDLHGPRGFVARVDAWYEEAGVAVEFDGRVKYEDPHGGRTPAEVAWHEKRREDLIRDLDVRVVRVVDTDLPLLRGPAERLRELLARPLSGPRRFRTVRRPEPGSDPADAVA</sequence>
<organism evidence="2 3">
    <name type="scientific">Blastococcus saxobsidens</name>
    <dbReference type="NCBI Taxonomy" id="138336"/>
    <lineage>
        <taxon>Bacteria</taxon>
        <taxon>Bacillati</taxon>
        <taxon>Actinomycetota</taxon>
        <taxon>Actinomycetes</taxon>
        <taxon>Geodermatophilales</taxon>
        <taxon>Geodermatophilaceae</taxon>
        <taxon>Blastococcus</taxon>
    </lineage>
</organism>
<reference evidence="2 3" key="1">
    <citation type="submission" date="2019-02" db="EMBL/GenBank/DDBJ databases">
        <title>Sequencing the genomes of 1000 actinobacteria strains.</title>
        <authorList>
            <person name="Klenk H.-P."/>
        </authorList>
    </citation>
    <scope>NUCLEOTIDE SEQUENCE [LARGE SCALE GENOMIC DNA]</scope>
    <source>
        <strain evidence="2 3">DSM 44509</strain>
    </source>
</reference>
<dbReference type="Proteomes" id="UP000292507">
    <property type="component" value="Unassembled WGS sequence"/>
</dbReference>
<dbReference type="EMBL" id="SHKV01000001">
    <property type="protein sequence ID" value="RZU34022.1"/>
    <property type="molecule type" value="Genomic_DNA"/>
</dbReference>
<dbReference type="SUPFAM" id="SSF53822">
    <property type="entry name" value="Periplasmic binding protein-like I"/>
    <property type="match status" value="1"/>
</dbReference>
<dbReference type="Pfam" id="PF13338">
    <property type="entry name" value="AbiEi_4"/>
    <property type="match status" value="1"/>
</dbReference>
<proteinExistence type="predicted"/>
<evidence type="ECO:0000313" key="3">
    <source>
        <dbReference type="Proteomes" id="UP000292507"/>
    </source>
</evidence>
<evidence type="ECO:0000313" key="2">
    <source>
        <dbReference type="EMBL" id="RZU34022.1"/>
    </source>
</evidence>
<dbReference type="InterPro" id="IPR025159">
    <property type="entry name" value="AbiEi_N"/>
</dbReference>
<dbReference type="OrthoDB" id="5517693at2"/>
<gene>
    <name evidence="2" type="ORF">BKA19_3771</name>
</gene>
<protein>
    <submittedName>
        <fullName evidence="2">Putative AbiEi antitoxin of type IV toxin-antitoxin system</fullName>
    </submittedName>
</protein>
<dbReference type="RefSeq" id="WP_104526959.1">
    <property type="nucleotide sequence ID" value="NZ_POQT01000003.1"/>
</dbReference>
<keyword evidence="3" id="KW-1185">Reference proteome</keyword>
<name>A0A4Q7YA29_9ACTN</name>
<dbReference type="InterPro" id="IPR028082">
    <property type="entry name" value="Peripla_BP_I"/>
</dbReference>
<evidence type="ECO:0000259" key="1">
    <source>
        <dbReference type="Pfam" id="PF13338"/>
    </source>
</evidence>